<proteinExistence type="predicted"/>
<evidence type="ECO:0000259" key="1">
    <source>
        <dbReference type="Pfam" id="PF08765"/>
    </source>
</evidence>
<dbReference type="InterPro" id="IPR014875">
    <property type="entry name" value="Mor_transcription_activator"/>
</dbReference>
<dbReference type="InterPro" id="IPR052411">
    <property type="entry name" value="c-mor_Regulatory_Protein"/>
</dbReference>
<name>A0A0H3AL96_VIBC3</name>
<evidence type="ECO:0000313" key="2">
    <source>
        <dbReference type="EMBL" id="ABQ21402.1"/>
    </source>
</evidence>
<dbReference type="SUPFAM" id="SSF46689">
    <property type="entry name" value="Homeodomain-like"/>
    <property type="match status" value="1"/>
</dbReference>
<dbReference type="PATRIC" id="fig|345073.21.peg.1849"/>
<dbReference type="KEGG" id="vcr:VC395_1909"/>
<dbReference type="Gene3D" id="1.10.10.60">
    <property type="entry name" value="Homeodomain-like"/>
    <property type="match status" value="1"/>
</dbReference>
<reference evidence="2 3" key="1">
    <citation type="submission" date="2007-03" db="EMBL/GenBank/DDBJ databases">
        <authorList>
            <person name="Heidelberg J."/>
        </authorList>
    </citation>
    <scope>NUCLEOTIDE SEQUENCE [LARGE SCALE GENOMIC DNA]</scope>
    <source>
        <strain evidence="3">ATCC 39541 / Classical Ogawa 395 / O395</strain>
    </source>
</reference>
<dbReference type="RefSeq" id="WP_000035502.1">
    <property type="nucleotide sequence ID" value="NC_009457.1"/>
</dbReference>
<protein>
    <submittedName>
        <fullName evidence="2">Transcriptional regulator</fullName>
    </submittedName>
</protein>
<evidence type="ECO:0000313" key="3">
    <source>
        <dbReference type="Proteomes" id="UP000000249"/>
    </source>
</evidence>
<organism evidence="2 3">
    <name type="scientific">Vibrio cholerae serotype O1 (strain ATCC 39541 / Classical Ogawa 395 / O395)</name>
    <dbReference type="NCBI Taxonomy" id="345073"/>
    <lineage>
        <taxon>Bacteria</taxon>
        <taxon>Pseudomonadati</taxon>
        <taxon>Pseudomonadota</taxon>
        <taxon>Gammaproteobacteria</taxon>
        <taxon>Vibrionales</taxon>
        <taxon>Vibrionaceae</taxon>
        <taxon>Vibrio</taxon>
    </lineage>
</organism>
<dbReference type="Pfam" id="PF08765">
    <property type="entry name" value="Mor"/>
    <property type="match status" value="1"/>
</dbReference>
<dbReference type="Proteomes" id="UP000000249">
    <property type="component" value="Chromosome 1"/>
</dbReference>
<dbReference type="eggNOG" id="COG5566">
    <property type="taxonomic scope" value="Bacteria"/>
</dbReference>
<gene>
    <name evidence="2" type="ordered locus">VC0395_A1392</name>
</gene>
<dbReference type="OrthoDB" id="9800398at2"/>
<dbReference type="KEGG" id="vco:VC0395_A1392"/>
<dbReference type="SMR" id="A0A0H3AL96"/>
<dbReference type="PANTHER" id="PTHR37812">
    <property type="entry name" value="MU-LIKE PROPHAGE FLUMU PROTEIN C"/>
    <property type="match status" value="1"/>
</dbReference>
<accession>A0A0H3AL96</accession>
<dbReference type="PANTHER" id="PTHR37812:SF1">
    <property type="entry name" value="MU-LIKE PROPHAGE FLUMU PROTEIN C"/>
    <property type="match status" value="1"/>
</dbReference>
<sequence length="106" mass="11911">MAPTDNQRSLVISKLTPSAQVLYRALDEAIKQSAGKPDALKIVIELSEKLGGRTFYFSLGTVARRTQRNIDLFADHESGMSVRELSKKYKLSFVSVFNVIRKFKTS</sequence>
<dbReference type="InterPro" id="IPR009057">
    <property type="entry name" value="Homeodomain-like_sf"/>
</dbReference>
<dbReference type="AlphaFoldDB" id="A0A0H3AL96"/>
<dbReference type="EMBL" id="CP000627">
    <property type="protein sequence ID" value="ABQ21402.1"/>
    <property type="molecule type" value="Genomic_DNA"/>
</dbReference>
<feature type="domain" description="Mor transcription activator" evidence="1">
    <location>
        <begin position="28"/>
        <end position="104"/>
    </location>
</feature>